<dbReference type="Proteomes" id="UP000291078">
    <property type="component" value="Unassembled WGS sequence"/>
</dbReference>
<dbReference type="Gene3D" id="1.10.260.40">
    <property type="entry name" value="lambda repressor-like DNA-binding domains"/>
    <property type="match status" value="1"/>
</dbReference>
<organism evidence="3 4">
    <name type="scientific">Cupriavidus agavae</name>
    <dbReference type="NCBI Taxonomy" id="1001822"/>
    <lineage>
        <taxon>Bacteria</taxon>
        <taxon>Pseudomonadati</taxon>
        <taxon>Pseudomonadota</taxon>
        <taxon>Betaproteobacteria</taxon>
        <taxon>Burkholderiales</taxon>
        <taxon>Burkholderiaceae</taxon>
        <taxon>Cupriavidus</taxon>
    </lineage>
</organism>
<name>A0A4Q7S0H4_9BURK</name>
<accession>A0A4Q7S0H4</accession>
<dbReference type="OrthoDB" id="8720132at2"/>
<gene>
    <name evidence="3" type="ORF">EV147_2362</name>
</gene>
<dbReference type="CDD" id="cd00093">
    <property type="entry name" value="HTH_XRE"/>
    <property type="match status" value="1"/>
</dbReference>
<dbReference type="InterPro" id="IPR010982">
    <property type="entry name" value="Lambda_DNA-bd_dom_sf"/>
</dbReference>
<dbReference type="EMBL" id="SGXM01000002">
    <property type="protein sequence ID" value="RZT39167.1"/>
    <property type="molecule type" value="Genomic_DNA"/>
</dbReference>
<dbReference type="AlphaFoldDB" id="A0A4Q7S0H4"/>
<comment type="caution">
    <text evidence="3">The sequence shown here is derived from an EMBL/GenBank/DDBJ whole genome shotgun (WGS) entry which is preliminary data.</text>
</comment>
<feature type="region of interest" description="Disordered" evidence="1">
    <location>
        <begin position="74"/>
        <end position="94"/>
    </location>
</feature>
<sequence length="94" mass="10375">MSLLSESQAMRIRRQLSISQLGRMIGMAHQNLSAILRGEKDSRASTFEALAAAMGAEWVMVPRENLAEVRQILEGKGSGPDRSARSTLDYLLDK</sequence>
<feature type="domain" description="HTH cro/C1-type" evidence="2">
    <location>
        <begin position="8"/>
        <end position="61"/>
    </location>
</feature>
<dbReference type="InterPro" id="IPR001387">
    <property type="entry name" value="Cro/C1-type_HTH"/>
</dbReference>
<evidence type="ECO:0000256" key="1">
    <source>
        <dbReference type="SAM" id="MobiDB-lite"/>
    </source>
</evidence>
<reference evidence="3 4" key="1">
    <citation type="journal article" date="2015" name="Stand. Genomic Sci.">
        <title>Genomic Encyclopedia of Bacterial and Archaeal Type Strains, Phase III: the genomes of soil and plant-associated and newly described type strains.</title>
        <authorList>
            <person name="Whitman W.B."/>
            <person name="Woyke T."/>
            <person name="Klenk H.P."/>
            <person name="Zhou Y."/>
            <person name="Lilburn T.G."/>
            <person name="Beck B.J."/>
            <person name="De Vos P."/>
            <person name="Vandamme P."/>
            <person name="Eisen J.A."/>
            <person name="Garrity G."/>
            <person name="Hugenholtz P."/>
            <person name="Kyrpides N.C."/>
        </authorList>
    </citation>
    <scope>NUCLEOTIDE SEQUENCE [LARGE SCALE GENOMIC DNA]</scope>
    <source>
        <strain evidence="3 4">ASC-9842</strain>
    </source>
</reference>
<evidence type="ECO:0000313" key="4">
    <source>
        <dbReference type="Proteomes" id="UP000291078"/>
    </source>
</evidence>
<dbReference type="SUPFAM" id="SSF47413">
    <property type="entry name" value="lambda repressor-like DNA-binding domains"/>
    <property type="match status" value="1"/>
</dbReference>
<dbReference type="PROSITE" id="PS50943">
    <property type="entry name" value="HTH_CROC1"/>
    <property type="match status" value="1"/>
</dbReference>
<evidence type="ECO:0000313" key="3">
    <source>
        <dbReference type="EMBL" id="RZT39167.1"/>
    </source>
</evidence>
<proteinExistence type="predicted"/>
<dbReference type="GO" id="GO:0003677">
    <property type="term" value="F:DNA binding"/>
    <property type="evidence" value="ECO:0007669"/>
    <property type="project" value="InterPro"/>
</dbReference>
<protein>
    <submittedName>
        <fullName evidence="3">Helix-turn-helix protein</fullName>
    </submittedName>
</protein>
<keyword evidence="4" id="KW-1185">Reference proteome</keyword>
<evidence type="ECO:0000259" key="2">
    <source>
        <dbReference type="PROSITE" id="PS50943"/>
    </source>
</evidence>
<dbReference type="Pfam" id="PF01381">
    <property type="entry name" value="HTH_3"/>
    <property type="match status" value="1"/>
</dbReference>